<feature type="domain" description="ABM" evidence="2">
    <location>
        <begin position="2"/>
        <end position="93"/>
    </location>
</feature>
<feature type="compositionally biased region" description="Polar residues" evidence="1">
    <location>
        <begin position="77"/>
        <end position="92"/>
    </location>
</feature>
<reference evidence="3 4" key="1">
    <citation type="journal article" date="2014" name="Gene">
        <title>A comparative genomic analysis of the alkalitolerant soil bacterium Bacillus lehensis G1.</title>
        <authorList>
            <person name="Noor Y.M."/>
            <person name="Samsulrizal N.H."/>
            <person name="Jema'on N.A."/>
            <person name="Low K.O."/>
            <person name="Ramli A.N."/>
            <person name="Alias N.I."/>
            <person name="Damis S.I."/>
            <person name="Fuzi S.F."/>
            <person name="Isa M.N."/>
            <person name="Murad A.M."/>
            <person name="Raih M.F."/>
            <person name="Bakar F.D."/>
            <person name="Najimudin N."/>
            <person name="Mahadi N.M."/>
            <person name="Illias R.M."/>
        </authorList>
    </citation>
    <scope>NUCLEOTIDE SEQUENCE [LARGE SCALE GENOMIC DNA]</scope>
    <source>
        <strain evidence="3 4">G1</strain>
    </source>
</reference>
<dbReference type="Gene3D" id="3.30.70.100">
    <property type="match status" value="1"/>
</dbReference>
<dbReference type="KEGG" id="ble:BleG1_1291"/>
<keyword evidence="3" id="KW-0503">Monooxygenase</keyword>
<dbReference type="AlphaFoldDB" id="A0A060M1C3"/>
<evidence type="ECO:0000259" key="2">
    <source>
        <dbReference type="PROSITE" id="PS51725"/>
    </source>
</evidence>
<dbReference type="PATRIC" id="fig|1246626.3.peg.1277"/>
<dbReference type="HOGENOM" id="CLU_141544_1_0_9"/>
<dbReference type="PANTHER" id="PTHR34474:SF2">
    <property type="entry name" value="SIGNAL TRANSDUCTION PROTEIN TRAP"/>
    <property type="match status" value="1"/>
</dbReference>
<organism evidence="3 4">
    <name type="scientific">Shouchella lehensis G1</name>
    <dbReference type="NCBI Taxonomy" id="1246626"/>
    <lineage>
        <taxon>Bacteria</taxon>
        <taxon>Bacillati</taxon>
        <taxon>Bacillota</taxon>
        <taxon>Bacilli</taxon>
        <taxon>Bacillales</taxon>
        <taxon>Bacillaceae</taxon>
        <taxon>Shouchella</taxon>
    </lineage>
</organism>
<evidence type="ECO:0000313" key="3">
    <source>
        <dbReference type="EMBL" id="AIC93874.1"/>
    </source>
</evidence>
<accession>A0A060M1C3</accession>
<evidence type="ECO:0000313" key="4">
    <source>
        <dbReference type="Proteomes" id="UP000027142"/>
    </source>
</evidence>
<dbReference type="EMBL" id="CP003923">
    <property type="protein sequence ID" value="AIC93874.1"/>
    <property type="molecule type" value="Genomic_DNA"/>
</dbReference>
<dbReference type="OrthoDB" id="384737at2"/>
<dbReference type="InterPro" id="IPR007138">
    <property type="entry name" value="ABM_dom"/>
</dbReference>
<evidence type="ECO:0000256" key="1">
    <source>
        <dbReference type="SAM" id="MobiDB-lite"/>
    </source>
</evidence>
<dbReference type="eggNOG" id="COG2329">
    <property type="taxonomic scope" value="Bacteria"/>
</dbReference>
<sequence length="105" mass="12253">MYIVMNELHVSPEKKKMLHQRFGKASTNMANVKGCLEFMFLSNEQDDKKEIVFTKWASKEDYQNWLSSESFAKAHRNSASSEEQKPTANANELHTYELIHHFQGE</sequence>
<keyword evidence="3" id="KW-0560">Oxidoreductase</keyword>
<dbReference type="PANTHER" id="PTHR34474">
    <property type="entry name" value="SIGNAL TRANSDUCTION PROTEIN TRAP"/>
    <property type="match status" value="1"/>
</dbReference>
<gene>
    <name evidence="3" type="ORF">BleG1_1291</name>
</gene>
<proteinExistence type="predicted"/>
<dbReference type="InterPro" id="IPR050404">
    <property type="entry name" value="Heme-degrading_MO"/>
</dbReference>
<keyword evidence="4" id="KW-1185">Reference proteome</keyword>
<dbReference type="SUPFAM" id="SSF54909">
    <property type="entry name" value="Dimeric alpha+beta barrel"/>
    <property type="match status" value="1"/>
</dbReference>
<dbReference type="PROSITE" id="PS51725">
    <property type="entry name" value="ABM"/>
    <property type="match status" value="1"/>
</dbReference>
<dbReference type="InterPro" id="IPR011008">
    <property type="entry name" value="Dimeric_a/b-barrel"/>
</dbReference>
<dbReference type="RefSeq" id="WP_038478490.1">
    <property type="nucleotide sequence ID" value="NZ_CP003923.1"/>
</dbReference>
<feature type="region of interest" description="Disordered" evidence="1">
    <location>
        <begin position="73"/>
        <end position="92"/>
    </location>
</feature>
<dbReference type="GO" id="GO:0004497">
    <property type="term" value="F:monooxygenase activity"/>
    <property type="evidence" value="ECO:0007669"/>
    <property type="project" value="UniProtKB-KW"/>
</dbReference>
<protein>
    <submittedName>
        <fullName evidence="3">Antibiotic biosynthesis monooxygenase</fullName>
    </submittedName>
</protein>
<dbReference type="STRING" id="1246626.BleG1_1291"/>
<dbReference type="Pfam" id="PF03992">
    <property type="entry name" value="ABM"/>
    <property type="match status" value="1"/>
</dbReference>
<dbReference type="Proteomes" id="UP000027142">
    <property type="component" value="Chromosome"/>
</dbReference>
<name>A0A060M1C3_9BACI</name>